<dbReference type="CDD" id="cd06225">
    <property type="entry name" value="HAMP"/>
    <property type="match status" value="1"/>
</dbReference>
<dbReference type="AlphaFoldDB" id="A0A3D9S3W7"/>
<comment type="caution">
    <text evidence="7">The sequence shown here is derived from an EMBL/GenBank/DDBJ whole genome shotgun (WGS) entry which is preliminary data.</text>
</comment>
<reference evidence="7 8" key="1">
    <citation type="submission" date="2018-08" db="EMBL/GenBank/DDBJ databases">
        <title>Genomic Encyclopedia of Type Strains, Phase III (KMG-III): the genomes of soil and plant-associated and newly described type strains.</title>
        <authorList>
            <person name="Whitman W."/>
        </authorList>
    </citation>
    <scope>NUCLEOTIDE SEQUENCE [LARGE SCALE GENOMIC DNA]</scope>
    <source>
        <strain evidence="7 8">CGMCC 1.10966</strain>
    </source>
</reference>
<keyword evidence="4" id="KW-0808">Transferase</keyword>
<keyword evidence="2" id="KW-1003">Cell membrane</keyword>
<feature type="domain" description="HAMP" evidence="6">
    <location>
        <begin position="327"/>
        <end position="379"/>
    </location>
</feature>
<dbReference type="Gene3D" id="3.30.565.10">
    <property type="entry name" value="Histidine kinase-like ATPase, C-terminal domain"/>
    <property type="match status" value="1"/>
</dbReference>
<name>A0A3D9S3W7_9BACL</name>
<dbReference type="OrthoDB" id="9776552at2"/>
<dbReference type="Gene3D" id="6.10.340.10">
    <property type="match status" value="1"/>
</dbReference>
<dbReference type="InterPro" id="IPR010559">
    <property type="entry name" value="Sig_transdc_His_kin_internal"/>
</dbReference>
<dbReference type="InterPro" id="IPR003660">
    <property type="entry name" value="HAMP_dom"/>
</dbReference>
<comment type="subcellular location">
    <subcellularLocation>
        <location evidence="1">Cell membrane</location>
        <topology evidence="1">Multi-pass membrane protein</topology>
    </subcellularLocation>
</comment>
<dbReference type="SMART" id="SM00304">
    <property type="entry name" value="HAMP"/>
    <property type="match status" value="1"/>
</dbReference>
<dbReference type="GO" id="GO:0000155">
    <property type="term" value="F:phosphorelay sensor kinase activity"/>
    <property type="evidence" value="ECO:0007669"/>
    <property type="project" value="InterPro"/>
</dbReference>
<accession>A0A3D9S3W7</accession>
<evidence type="ECO:0000313" key="8">
    <source>
        <dbReference type="Proteomes" id="UP000256304"/>
    </source>
</evidence>
<dbReference type="PROSITE" id="PS50885">
    <property type="entry name" value="HAMP"/>
    <property type="match status" value="1"/>
</dbReference>
<dbReference type="EMBL" id="QTTN01000009">
    <property type="protein sequence ID" value="REE87485.1"/>
    <property type="molecule type" value="Genomic_DNA"/>
</dbReference>
<dbReference type="RefSeq" id="WP_116188926.1">
    <property type="nucleotide sequence ID" value="NZ_QTTN01000009.1"/>
</dbReference>
<dbReference type="Pfam" id="PF00672">
    <property type="entry name" value="HAMP"/>
    <property type="match status" value="1"/>
</dbReference>
<dbReference type="GO" id="GO:0005886">
    <property type="term" value="C:plasma membrane"/>
    <property type="evidence" value="ECO:0007669"/>
    <property type="project" value="UniProtKB-SubCell"/>
</dbReference>
<dbReference type="Gene3D" id="3.30.450.20">
    <property type="entry name" value="PAS domain"/>
    <property type="match status" value="1"/>
</dbReference>
<gene>
    <name evidence="7" type="ORF">A8990_109131</name>
</gene>
<dbReference type="InterPro" id="IPR050640">
    <property type="entry name" value="Bact_2-comp_sensor_kinase"/>
</dbReference>
<keyword evidence="3" id="KW-0597">Phosphoprotein</keyword>
<protein>
    <submittedName>
        <fullName evidence="7">Two-component system sensor histidine kinase YesM</fullName>
    </submittedName>
</protein>
<evidence type="ECO:0000256" key="4">
    <source>
        <dbReference type="ARBA" id="ARBA00022679"/>
    </source>
</evidence>
<organism evidence="7 8">
    <name type="scientific">Paenibacillus taihuensis</name>
    <dbReference type="NCBI Taxonomy" id="1156355"/>
    <lineage>
        <taxon>Bacteria</taxon>
        <taxon>Bacillati</taxon>
        <taxon>Bacillota</taxon>
        <taxon>Bacilli</taxon>
        <taxon>Bacillales</taxon>
        <taxon>Paenibacillaceae</taxon>
        <taxon>Paenibacillus</taxon>
    </lineage>
</organism>
<evidence type="ECO:0000313" key="7">
    <source>
        <dbReference type="EMBL" id="REE87485.1"/>
    </source>
</evidence>
<evidence type="ECO:0000256" key="5">
    <source>
        <dbReference type="ARBA" id="ARBA00023136"/>
    </source>
</evidence>
<evidence type="ECO:0000256" key="3">
    <source>
        <dbReference type="ARBA" id="ARBA00022553"/>
    </source>
</evidence>
<dbReference type="PANTHER" id="PTHR34220:SF7">
    <property type="entry name" value="SENSOR HISTIDINE KINASE YPDA"/>
    <property type="match status" value="1"/>
</dbReference>
<evidence type="ECO:0000256" key="1">
    <source>
        <dbReference type="ARBA" id="ARBA00004651"/>
    </source>
</evidence>
<dbReference type="SUPFAM" id="SSF55874">
    <property type="entry name" value="ATPase domain of HSP90 chaperone/DNA topoisomerase II/histidine kinase"/>
    <property type="match status" value="1"/>
</dbReference>
<proteinExistence type="predicted"/>
<sequence>MKALSIFVFVFRYFGRSIYRKMLLSFFLIIVLTVSVLVADFYYRTSANLKRDSVETMERLTQQSAATLNAYLSNVRSFAWNYFGDFDFQKFVMHMGNDPNAQSSYMGKFLNFINENPIVSNVMIAQLDGFSMRVGAAIPSSFQAETPRLTDIAVQGNGKGIWVPSKTYDLVSKQPVNTLAFVQAIRSISLSSPGPIVGVMLYDLSPDTINRWFEEVEGNRANKTYIVQMKDGTIVHSLDEEERGDVLLTPSELKKIGQGEGGHFYTKRQKDELLVLYEPLKGTDWLLVCEVPVSLLTKPVNDFTKRTAIIGSLSLLVSMLLASLFSSRTITPLKELSKGMKAIEYGNYSISLPVRSQDEVGYLSASFNRMAKEINRLIIKVYETELVKKNAEIKSLQSQINPHFLYNTLGIIDSLSSIDGDSRVSFISRSLAKMFRYNISGEDISTLEAEIQQIRLYLSIQKIRLDSRFDYSIYLEPGLEQTAIPKLLFQPLVENSILHGISRCVEGGSVRVEATKDERGCVQIHIWNNGEPIGDDRQHWLRALLQKEAINGEPPEERSSIGLLNVQTRIRLLYGDDFGIAFHSNEEYGTSFTITIKPSLHQGGNE</sequence>
<keyword evidence="8" id="KW-1185">Reference proteome</keyword>
<dbReference type="Pfam" id="PF06580">
    <property type="entry name" value="His_kinase"/>
    <property type="match status" value="1"/>
</dbReference>
<dbReference type="Proteomes" id="UP000256304">
    <property type="component" value="Unassembled WGS sequence"/>
</dbReference>
<dbReference type="PANTHER" id="PTHR34220">
    <property type="entry name" value="SENSOR HISTIDINE KINASE YPDA"/>
    <property type="match status" value="1"/>
</dbReference>
<evidence type="ECO:0000256" key="2">
    <source>
        <dbReference type="ARBA" id="ARBA00022475"/>
    </source>
</evidence>
<evidence type="ECO:0000259" key="6">
    <source>
        <dbReference type="PROSITE" id="PS50885"/>
    </source>
</evidence>
<dbReference type="InterPro" id="IPR036890">
    <property type="entry name" value="HATPase_C_sf"/>
</dbReference>
<dbReference type="SUPFAM" id="SSF158472">
    <property type="entry name" value="HAMP domain-like"/>
    <property type="match status" value="1"/>
</dbReference>
<keyword evidence="5" id="KW-0472">Membrane</keyword>
<keyword evidence="7" id="KW-0418">Kinase</keyword>